<protein>
    <submittedName>
        <fullName evidence="4">Leader peptidase (Prepilin peptidase)/N-methyltransferase</fullName>
    </submittedName>
</protein>
<dbReference type="OrthoDB" id="2087435at2"/>
<keyword evidence="4" id="KW-0808">Transferase</keyword>
<sequence>MNWLLIASGTALAAAGAAGANPYLRRRIRSTASWTRRWLQVPIAAVLGGLAGLAGSIGEFVAFVILAVAASLLVVVDFADWELPDVITLGLYPVLAISLAGAAWSLVDFAPLLHAGIGALAMLLVYFVLARFAPDLGFGDVKLAGVVGGFLGWFGPAQWTLGFLAAWVSMAAISVLLLVTKRISRQDSLPFGPWMILGAVIGALLGPTVLPSLA</sequence>
<dbReference type="Proteomes" id="UP000226079">
    <property type="component" value="Unassembled WGS sequence"/>
</dbReference>
<feature type="transmembrane region" description="Helical" evidence="2">
    <location>
        <begin position="112"/>
        <end position="129"/>
    </location>
</feature>
<dbReference type="AlphaFoldDB" id="A0A2A9CWA9"/>
<dbReference type="GO" id="GO:0005886">
    <property type="term" value="C:plasma membrane"/>
    <property type="evidence" value="ECO:0007669"/>
    <property type="project" value="TreeGrafter"/>
</dbReference>
<dbReference type="PANTHER" id="PTHR30487:SF0">
    <property type="entry name" value="PREPILIN LEADER PEPTIDASE_N-METHYLTRANSFERASE-RELATED"/>
    <property type="match status" value="1"/>
</dbReference>
<dbReference type="PANTHER" id="PTHR30487">
    <property type="entry name" value="TYPE 4 PREPILIN-LIKE PROTEINS LEADER PEPTIDE-PROCESSING ENZYME"/>
    <property type="match status" value="1"/>
</dbReference>
<evidence type="ECO:0000256" key="1">
    <source>
        <dbReference type="ARBA" id="ARBA00005801"/>
    </source>
</evidence>
<dbReference type="InterPro" id="IPR000045">
    <property type="entry name" value="Prepilin_IV_endopep_pep"/>
</dbReference>
<feature type="transmembrane region" description="Helical" evidence="2">
    <location>
        <begin position="86"/>
        <end position="106"/>
    </location>
</feature>
<dbReference type="Pfam" id="PF01478">
    <property type="entry name" value="Peptidase_A24"/>
    <property type="match status" value="1"/>
</dbReference>
<accession>A0A2A9CWA9</accession>
<proteinExistence type="inferred from homology"/>
<feature type="transmembrane region" description="Helical" evidence="2">
    <location>
        <begin position="191"/>
        <end position="210"/>
    </location>
</feature>
<dbReference type="GO" id="GO:0004190">
    <property type="term" value="F:aspartic-type endopeptidase activity"/>
    <property type="evidence" value="ECO:0007669"/>
    <property type="project" value="InterPro"/>
</dbReference>
<feature type="domain" description="Prepilin type IV endopeptidase peptidase" evidence="3">
    <location>
        <begin position="65"/>
        <end position="172"/>
    </location>
</feature>
<name>A0A2A9CWA9_9ACTN</name>
<evidence type="ECO:0000256" key="2">
    <source>
        <dbReference type="SAM" id="Phobius"/>
    </source>
</evidence>
<reference evidence="4 5" key="1">
    <citation type="submission" date="2017-10" db="EMBL/GenBank/DDBJ databases">
        <title>Sequencing the genomes of 1000 actinobacteria strains.</title>
        <authorList>
            <person name="Klenk H.-P."/>
        </authorList>
    </citation>
    <scope>NUCLEOTIDE SEQUENCE [LARGE SCALE GENOMIC DNA]</scope>
    <source>
        <strain evidence="4 5">DSM 15597</strain>
    </source>
</reference>
<keyword evidence="5" id="KW-1185">Reference proteome</keyword>
<evidence type="ECO:0000313" key="4">
    <source>
        <dbReference type="EMBL" id="PFG18295.1"/>
    </source>
</evidence>
<feature type="transmembrane region" description="Helical" evidence="2">
    <location>
        <begin position="161"/>
        <end position="179"/>
    </location>
</feature>
<gene>
    <name evidence="4" type="ORF">ATK74_2879</name>
</gene>
<keyword evidence="2" id="KW-1133">Transmembrane helix</keyword>
<evidence type="ECO:0000259" key="3">
    <source>
        <dbReference type="Pfam" id="PF01478"/>
    </source>
</evidence>
<keyword evidence="2" id="KW-0812">Transmembrane</keyword>
<dbReference type="GO" id="GO:0008168">
    <property type="term" value="F:methyltransferase activity"/>
    <property type="evidence" value="ECO:0007669"/>
    <property type="project" value="UniProtKB-KW"/>
</dbReference>
<dbReference type="GO" id="GO:0006465">
    <property type="term" value="P:signal peptide processing"/>
    <property type="evidence" value="ECO:0007669"/>
    <property type="project" value="TreeGrafter"/>
</dbReference>
<comment type="similarity">
    <text evidence="1">Belongs to the peptidase A24 family.</text>
</comment>
<keyword evidence="4" id="KW-0489">Methyltransferase</keyword>
<dbReference type="InterPro" id="IPR050882">
    <property type="entry name" value="Prepilin_peptidase/N-MTase"/>
</dbReference>
<evidence type="ECO:0000313" key="5">
    <source>
        <dbReference type="Proteomes" id="UP000226079"/>
    </source>
</evidence>
<dbReference type="Gene3D" id="1.20.120.1220">
    <property type="match status" value="1"/>
</dbReference>
<keyword evidence="2" id="KW-0472">Membrane</keyword>
<comment type="caution">
    <text evidence="4">The sequence shown here is derived from an EMBL/GenBank/DDBJ whole genome shotgun (WGS) entry which is preliminary data.</text>
</comment>
<dbReference type="EMBL" id="PDJC01000001">
    <property type="protein sequence ID" value="PFG18295.1"/>
    <property type="molecule type" value="Genomic_DNA"/>
</dbReference>
<feature type="transmembrane region" description="Helical" evidence="2">
    <location>
        <begin position="43"/>
        <end position="74"/>
    </location>
</feature>
<organism evidence="4 5">
    <name type="scientific">Propionicimonas paludicola</name>
    <dbReference type="NCBI Taxonomy" id="185243"/>
    <lineage>
        <taxon>Bacteria</taxon>
        <taxon>Bacillati</taxon>
        <taxon>Actinomycetota</taxon>
        <taxon>Actinomycetes</taxon>
        <taxon>Propionibacteriales</taxon>
        <taxon>Nocardioidaceae</taxon>
        <taxon>Propionicimonas</taxon>
    </lineage>
</organism>
<dbReference type="GO" id="GO:0032259">
    <property type="term" value="P:methylation"/>
    <property type="evidence" value="ECO:0007669"/>
    <property type="project" value="UniProtKB-KW"/>
</dbReference>
<dbReference type="RefSeq" id="WP_098461664.1">
    <property type="nucleotide sequence ID" value="NZ_PDJC01000001.1"/>
</dbReference>